<reference evidence="1 2" key="1">
    <citation type="journal article" date="2021" name="Appl. Environ. Microbiol.">
        <title>Genetic linkage and physical mapping for an oyster mushroom Pleurotus cornucopiae and QTL analysis for the trait cap color.</title>
        <authorList>
            <person name="Zhang Y."/>
            <person name="Gao W."/>
            <person name="Sonnenberg A."/>
            <person name="Chen Q."/>
            <person name="Zhang J."/>
            <person name="Huang C."/>
        </authorList>
    </citation>
    <scope>NUCLEOTIDE SEQUENCE [LARGE SCALE GENOMIC DNA]</scope>
    <source>
        <strain evidence="1">CCMSSC00406</strain>
    </source>
</reference>
<keyword evidence="2" id="KW-1185">Reference proteome</keyword>
<proteinExistence type="predicted"/>
<sequence>MDPIGASHPPIDVTHPPMDPVGASPSCQPHPSADGIHRCVTPSHRRPLSADGSHRRVTPSYRRHPSTDGSRRCISQLSTSPIRRRIPSVHLPAVDLTHLPTDPIGATSWTPSIEPVDPSFPSELPNPLSPSSSSTPRDDGPAPTIVAKVDKEPLQPISTFGSSARRMSAHTCVEMLYHVPGLVPPVASLSPRRLHARHLGEGGARQRESGLIIRSQPLQSPPAMQPASSGLCKYVYAHKSLALTAIVPPVVALSPSPVQPSIRSHRNAADVVFDVPICARVIPPRSFLCEPQLWARAPRGVDPRWRGDEWRVEGARETKWERERNEGRGHKRGHERTGNAGRGRRARTIDANDPVHRAPRPSISQRDGFEPAAGTGVCIEGVCGCWLRRRKKKDGGTKRGTRTRTKDERGNKDGNGSGNGNETQNRDLPPLRTHIHIHIHAPAAPVPALKLRARLRGMSLRLHTLWQQVAAAAAG</sequence>
<accession>A0ACB7IPW0</accession>
<gene>
    <name evidence="1" type="ORF">CCMSSC00406_0009550</name>
</gene>
<protein>
    <submittedName>
        <fullName evidence="1">Uncharacterized protein</fullName>
    </submittedName>
</protein>
<evidence type="ECO:0000313" key="1">
    <source>
        <dbReference type="EMBL" id="KAG9220229.1"/>
    </source>
</evidence>
<dbReference type="Proteomes" id="UP000824881">
    <property type="component" value="Unassembled WGS sequence"/>
</dbReference>
<dbReference type="EMBL" id="WQMT02000008">
    <property type="protein sequence ID" value="KAG9220229.1"/>
    <property type="molecule type" value="Genomic_DNA"/>
</dbReference>
<name>A0ACB7IPW0_PLECO</name>
<evidence type="ECO:0000313" key="2">
    <source>
        <dbReference type="Proteomes" id="UP000824881"/>
    </source>
</evidence>
<comment type="caution">
    <text evidence="1">The sequence shown here is derived from an EMBL/GenBank/DDBJ whole genome shotgun (WGS) entry which is preliminary data.</text>
</comment>
<organism evidence="1 2">
    <name type="scientific">Pleurotus cornucopiae</name>
    <name type="common">Cornucopia mushroom</name>
    <dbReference type="NCBI Taxonomy" id="5321"/>
    <lineage>
        <taxon>Eukaryota</taxon>
        <taxon>Fungi</taxon>
        <taxon>Dikarya</taxon>
        <taxon>Basidiomycota</taxon>
        <taxon>Agaricomycotina</taxon>
        <taxon>Agaricomycetes</taxon>
        <taxon>Agaricomycetidae</taxon>
        <taxon>Agaricales</taxon>
        <taxon>Pleurotineae</taxon>
        <taxon>Pleurotaceae</taxon>
        <taxon>Pleurotus</taxon>
    </lineage>
</organism>